<dbReference type="SMART" id="SM00594">
    <property type="entry name" value="UAS"/>
    <property type="match status" value="1"/>
</dbReference>
<evidence type="ECO:0000259" key="1">
    <source>
        <dbReference type="SMART" id="SM00594"/>
    </source>
</evidence>
<dbReference type="InterPro" id="IPR049483">
    <property type="entry name" value="FAF1_2-like_UAS"/>
</dbReference>
<dbReference type="Proteomes" id="UP000663864">
    <property type="component" value="Unassembled WGS sequence"/>
</dbReference>
<sequence length="440" mass="51807">MESNSNSSSDDYKINTHLASTEANQYITTTIESLYQCFQRDYHDCPIFYVGSLQNACDEPFSSTLTEEYRPVLVYIQHDKSMINNIFCYKIFRSTTIINYLLDNYIVWPWDVTLESNRNILQSDTLIRTQEKSTRENVLDELAVFKEECDENERTLSFDFFSKTGLCWDVILEILKYFTLNDAINLFSLNILPLLHRYKKRVEIFQPSDTFIKMILRKLELEQIVSLRFNTNFYPAQPILNSLSVFTNITSLSLLNLHEISSISKCEIYFPKLIRLSFWYDNEVSLRVLSPMINHLYRSVKRLEVHCTGLVCAHSNAELYNVMFWRNSSIEYFLLDMNKFSLFPTNDCLQHHESCSLMTTVDFMENMRNIRHVQLTTTKYNINPLLNLNEWIRLATNCNVLNKITLGIVGNMIPDKESTQKILKIQKELQQKIKFQVRNL</sequence>
<accession>A0A814FJT0</accession>
<organism evidence="2 3">
    <name type="scientific">Rotaria sordida</name>
    <dbReference type="NCBI Taxonomy" id="392033"/>
    <lineage>
        <taxon>Eukaryota</taxon>
        <taxon>Metazoa</taxon>
        <taxon>Spiralia</taxon>
        <taxon>Gnathifera</taxon>
        <taxon>Rotifera</taxon>
        <taxon>Eurotatoria</taxon>
        <taxon>Bdelloidea</taxon>
        <taxon>Philodinida</taxon>
        <taxon>Philodinidae</taxon>
        <taxon>Rotaria</taxon>
    </lineage>
</organism>
<gene>
    <name evidence="2" type="ORF">ZHD862_LOCUS11647</name>
</gene>
<evidence type="ECO:0000313" key="3">
    <source>
        <dbReference type="Proteomes" id="UP000663864"/>
    </source>
</evidence>
<protein>
    <recommendedName>
        <fullName evidence="1">UAS domain-containing protein</fullName>
    </recommendedName>
</protein>
<proteinExistence type="predicted"/>
<evidence type="ECO:0000313" key="2">
    <source>
        <dbReference type="EMBL" id="CAF0983799.1"/>
    </source>
</evidence>
<dbReference type="AlphaFoldDB" id="A0A814FJT0"/>
<dbReference type="InterPro" id="IPR006577">
    <property type="entry name" value="UAS"/>
</dbReference>
<name>A0A814FJT0_9BILA</name>
<dbReference type="EMBL" id="CAJNOT010000444">
    <property type="protein sequence ID" value="CAF0983799.1"/>
    <property type="molecule type" value="Genomic_DNA"/>
</dbReference>
<dbReference type="Gene3D" id="3.40.30.10">
    <property type="entry name" value="Glutaredoxin"/>
    <property type="match status" value="1"/>
</dbReference>
<reference evidence="2" key="1">
    <citation type="submission" date="2021-02" db="EMBL/GenBank/DDBJ databases">
        <authorList>
            <person name="Nowell W R."/>
        </authorList>
    </citation>
    <scope>NUCLEOTIDE SEQUENCE</scope>
</reference>
<comment type="caution">
    <text evidence="2">The sequence shown here is derived from an EMBL/GenBank/DDBJ whole genome shotgun (WGS) entry which is preliminary data.</text>
</comment>
<dbReference type="Pfam" id="PF21021">
    <property type="entry name" value="FAF1"/>
    <property type="match status" value="1"/>
</dbReference>
<feature type="domain" description="UAS" evidence="1">
    <location>
        <begin position="33"/>
        <end position="159"/>
    </location>
</feature>